<evidence type="ECO:0000259" key="12">
    <source>
        <dbReference type="PROSITE" id="PS50174"/>
    </source>
</evidence>
<feature type="compositionally biased region" description="Polar residues" evidence="10">
    <location>
        <begin position="691"/>
        <end position="700"/>
    </location>
</feature>
<evidence type="ECO:0000256" key="10">
    <source>
        <dbReference type="SAM" id="MobiDB-lite"/>
    </source>
</evidence>
<dbReference type="GO" id="GO:0004386">
    <property type="term" value="F:helicase activity"/>
    <property type="evidence" value="ECO:0007669"/>
    <property type="project" value="UniProtKB-KW"/>
</dbReference>
<feature type="region of interest" description="Disordered" evidence="10">
    <location>
        <begin position="691"/>
        <end position="737"/>
    </location>
</feature>
<keyword evidence="3" id="KW-0378">Hydrolase</keyword>
<feature type="coiled-coil region" evidence="9">
    <location>
        <begin position="594"/>
        <end position="621"/>
    </location>
</feature>
<dbReference type="EMBL" id="JAIWYP010000008">
    <property type="protein sequence ID" value="KAH3779397.1"/>
    <property type="molecule type" value="Genomic_DNA"/>
</dbReference>
<feature type="compositionally biased region" description="Polar residues" evidence="10">
    <location>
        <begin position="628"/>
        <end position="652"/>
    </location>
</feature>
<dbReference type="InterPro" id="IPR014720">
    <property type="entry name" value="dsRBD_dom"/>
</dbReference>
<keyword evidence="15" id="KW-1185">Reference proteome</keyword>
<evidence type="ECO:0000313" key="15">
    <source>
        <dbReference type="Proteomes" id="UP000828390"/>
    </source>
</evidence>
<dbReference type="InterPro" id="IPR001374">
    <property type="entry name" value="R3H_dom"/>
</dbReference>
<keyword evidence="6 8" id="KW-0694">RNA-binding</keyword>
<dbReference type="SMART" id="SM00443">
    <property type="entry name" value="G_patch"/>
    <property type="match status" value="1"/>
</dbReference>
<dbReference type="Proteomes" id="UP000828390">
    <property type="component" value="Unassembled WGS sequence"/>
</dbReference>
<evidence type="ECO:0000256" key="2">
    <source>
        <dbReference type="ARBA" id="ARBA00022741"/>
    </source>
</evidence>
<evidence type="ECO:0000256" key="9">
    <source>
        <dbReference type="SAM" id="Coils"/>
    </source>
</evidence>
<dbReference type="Pfam" id="PF01585">
    <property type="entry name" value="G-patch"/>
    <property type="match status" value="1"/>
</dbReference>
<reference evidence="14" key="1">
    <citation type="journal article" date="2019" name="bioRxiv">
        <title>The Genome of the Zebra Mussel, Dreissena polymorpha: A Resource for Invasive Species Research.</title>
        <authorList>
            <person name="McCartney M.A."/>
            <person name="Auch B."/>
            <person name="Kono T."/>
            <person name="Mallez S."/>
            <person name="Zhang Y."/>
            <person name="Obille A."/>
            <person name="Becker A."/>
            <person name="Abrahante J.E."/>
            <person name="Garbe J."/>
            <person name="Badalamenti J.P."/>
            <person name="Herman A."/>
            <person name="Mangelson H."/>
            <person name="Liachko I."/>
            <person name="Sullivan S."/>
            <person name="Sone E.D."/>
            <person name="Koren S."/>
            <person name="Silverstein K.A.T."/>
            <person name="Beckman K.B."/>
            <person name="Gohl D.M."/>
        </authorList>
    </citation>
    <scope>NUCLEOTIDE SEQUENCE</scope>
    <source>
        <strain evidence="14">Duluth1</strain>
        <tissue evidence="14">Whole animal</tissue>
    </source>
</reference>
<evidence type="ECO:0000256" key="4">
    <source>
        <dbReference type="ARBA" id="ARBA00022806"/>
    </source>
</evidence>
<feature type="domain" description="DRBM" evidence="11">
    <location>
        <begin position="932"/>
        <end position="968"/>
    </location>
</feature>
<evidence type="ECO:0000256" key="5">
    <source>
        <dbReference type="ARBA" id="ARBA00022840"/>
    </source>
</evidence>
<reference evidence="14" key="2">
    <citation type="submission" date="2020-11" db="EMBL/GenBank/DDBJ databases">
        <authorList>
            <person name="McCartney M.A."/>
            <person name="Auch B."/>
            <person name="Kono T."/>
            <person name="Mallez S."/>
            <person name="Becker A."/>
            <person name="Gohl D.M."/>
            <person name="Silverstein K.A.T."/>
            <person name="Koren S."/>
            <person name="Bechman K.B."/>
            <person name="Herman A."/>
            <person name="Abrahante J.E."/>
            <person name="Garbe J."/>
        </authorList>
    </citation>
    <scope>NUCLEOTIDE SEQUENCE</scope>
    <source>
        <strain evidence="14">Duluth1</strain>
        <tissue evidence="14">Whole animal</tissue>
    </source>
</reference>
<comment type="subcellular location">
    <subcellularLocation>
        <location evidence="1">Nucleus</location>
    </subcellularLocation>
</comment>
<dbReference type="GO" id="GO:0003723">
    <property type="term" value="F:RNA binding"/>
    <property type="evidence" value="ECO:0007669"/>
    <property type="project" value="UniProtKB-UniRule"/>
</dbReference>
<evidence type="ECO:0000313" key="14">
    <source>
        <dbReference type="EMBL" id="KAH3779397.1"/>
    </source>
</evidence>
<evidence type="ECO:0000256" key="3">
    <source>
        <dbReference type="ARBA" id="ARBA00022801"/>
    </source>
</evidence>
<dbReference type="PANTHER" id="PTHR48430:SF1">
    <property type="entry name" value="PARTNER OF XRN-2 PROTEIN 1"/>
    <property type="match status" value="1"/>
</dbReference>
<protein>
    <submittedName>
        <fullName evidence="14">Uncharacterized protein</fullName>
    </submittedName>
</protein>
<evidence type="ECO:0000256" key="7">
    <source>
        <dbReference type="ARBA" id="ARBA00023242"/>
    </source>
</evidence>
<keyword evidence="4" id="KW-0347">Helicase</keyword>
<evidence type="ECO:0000259" key="11">
    <source>
        <dbReference type="PROSITE" id="PS50137"/>
    </source>
</evidence>
<feature type="region of interest" description="Disordered" evidence="10">
    <location>
        <begin position="806"/>
        <end position="869"/>
    </location>
</feature>
<dbReference type="AlphaFoldDB" id="A0A9D4EFH5"/>
<evidence type="ECO:0000256" key="1">
    <source>
        <dbReference type="ARBA" id="ARBA00004123"/>
    </source>
</evidence>
<dbReference type="SMART" id="SM00393">
    <property type="entry name" value="R3H"/>
    <property type="match status" value="1"/>
</dbReference>
<feature type="domain" description="G-patch" evidence="12">
    <location>
        <begin position="1004"/>
        <end position="1049"/>
    </location>
</feature>
<gene>
    <name evidence="14" type="ORF">DPMN_157199</name>
</gene>
<feature type="region of interest" description="Disordered" evidence="10">
    <location>
        <begin position="162"/>
        <end position="188"/>
    </location>
</feature>
<dbReference type="SUPFAM" id="SSF82708">
    <property type="entry name" value="R3H domain"/>
    <property type="match status" value="1"/>
</dbReference>
<dbReference type="OrthoDB" id="2359216at2759"/>
<accession>A0A9D4EFH5</accession>
<feature type="compositionally biased region" description="Polar residues" evidence="10">
    <location>
        <begin position="840"/>
        <end position="856"/>
    </location>
</feature>
<dbReference type="PANTHER" id="PTHR48430">
    <property type="entry name" value="PARTNER OF XRN-2 PROTEIN 1"/>
    <property type="match status" value="1"/>
</dbReference>
<feature type="region of interest" description="Disordered" evidence="10">
    <location>
        <begin position="628"/>
        <end position="678"/>
    </location>
</feature>
<feature type="region of interest" description="Disordered" evidence="10">
    <location>
        <begin position="58"/>
        <end position="148"/>
    </location>
</feature>
<dbReference type="GO" id="GO:0005524">
    <property type="term" value="F:ATP binding"/>
    <property type="evidence" value="ECO:0007669"/>
    <property type="project" value="UniProtKB-KW"/>
</dbReference>
<evidence type="ECO:0000256" key="6">
    <source>
        <dbReference type="ARBA" id="ARBA00022884"/>
    </source>
</evidence>
<proteinExistence type="predicted"/>
<dbReference type="FunFam" id="3.30.1370.50:FF:000002">
    <property type="entry name" value="Immunoglobulin mu DNA-binding protein 2"/>
    <property type="match status" value="1"/>
</dbReference>
<feature type="compositionally biased region" description="Polar residues" evidence="10">
    <location>
        <begin position="660"/>
        <end position="674"/>
    </location>
</feature>
<dbReference type="Gene3D" id="3.30.160.20">
    <property type="match status" value="1"/>
</dbReference>
<dbReference type="GO" id="GO:0005634">
    <property type="term" value="C:nucleus"/>
    <property type="evidence" value="ECO:0007669"/>
    <property type="project" value="UniProtKB-SubCell"/>
</dbReference>
<organism evidence="14 15">
    <name type="scientific">Dreissena polymorpha</name>
    <name type="common">Zebra mussel</name>
    <name type="synonym">Mytilus polymorpha</name>
    <dbReference type="NCBI Taxonomy" id="45954"/>
    <lineage>
        <taxon>Eukaryota</taxon>
        <taxon>Metazoa</taxon>
        <taxon>Spiralia</taxon>
        <taxon>Lophotrochozoa</taxon>
        <taxon>Mollusca</taxon>
        <taxon>Bivalvia</taxon>
        <taxon>Autobranchia</taxon>
        <taxon>Heteroconchia</taxon>
        <taxon>Euheterodonta</taxon>
        <taxon>Imparidentia</taxon>
        <taxon>Neoheterodontei</taxon>
        <taxon>Myida</taxon>
        <taxon>Dreissenoidea</taxon>
        <taxon>Dreissenidae</taxon>
        <taxon>Dreissena</taxon>
    </lineage>
</organism>
<dbReference type="PROSITE" id="PS51061">
    <property type="entry name" value="R3H"/>
    <property type="match status" value="1"/>
</dbReference>
<dbReference type="InterPro" id="IPR000467">
    <property type="entry name" value="G_patch_dom"/>
</dbReference>
<dbReference type="GO" id="GO:0016787">
    <property type="term" value="F:hydrolase activity"/>
    <property type="evidence" value="ECO:0007669"/>
    <property type="project" value="UniProtKB-KW"/>
</dbReference>
<dbReference type="Pfam" id="PF01424">
    <property type="entry name" value="R3H"/>
    <property type="match status" value="1"/>
</dbReference>
<comment type="caution">
    <text evidence="14">The sequence shown here is derived from an EMBL/GenBank/DDBJ whole genome shotgun (WGS) entry which is preliminary data.</text>
</comment>
<dbReference type="PROSITE" id="PS50137">
    <property type="entry name" value="DS_RBD"/>
    <property type="match status" value="2"/>
</dbReference>
<feature type="compositionally biased region" description="Low complexity" evidence="10">
    <location>
        <begin position="713"/>
        <end position="730"/>
    </location>
</feature>
<feature type="compositionally biased region" description="Basic and acidic residues" evidence="10">
    <location>
        <begin position="807"/>
        <end position="818"/>
    </location>
</feature>
<feature type="region of interest" description="Disordered" evidence="10">
    <location>
        <begin position="243"/>
        <end position="264"/>
    </location>
</feature>
<feature type="domain" description="R3H" evidence="13">
    <location>
        <begin position="1054"/>
        <end position="1118"/>
    </location>
</feature>
<feature type="domain" description="DRBM" evidence="11">
    <location>
        <begin position="376"/>
        <end position="457"/>
    </location>
</feature>
<dbReference type="SUPFAM" id="SSF54768">
    <property type="entry name" value="dsRNA-binding domain-like"/>
    <property type="match status" value="2"/>
</dbReference>
<keyword evidence="9" id="KW-0175">Coiled coil</keyword>
<dbReference type="InterPro" id="IPR036867">
    <property type="entry name" value="R3H_dom_sf"/>
</dbReference>
<dbReference type="PROSITE" id="PS50174">
    <property type="entry name" value="G_PATCH"/>
    <property type="match status" value="1"/>
</dbReference>
<keyword evidence="5" id="KW-0067">ATP-binding</keyword>
<feature type="compositionally biased region" description="Polar residues" evidence="10">
    <location>
        <begin position="166"/>
        <end position="182"/>
    </location>
</feature>
<keyword evidence="7" id="KW-0539">Nucleus</keyword>
<sequence length="1162" mass="126449">MNYYEQFYDDLETMDYDEANARNDHNERRRHSDYPYYAGDYNYGPFLDDCDPYYEQSHRGHLDNGGRGPDQFYGSRGQGEFEDLRGLGHFKGSRGQRGNYFERGRGWGRGDNNYGDKGGQWRGRGGAERGRGASNRGRGGPRDGKRGKFEMNFVKAGTAFVEENQEGNTDGNTHQRSASNEPSDVEKNVEQGLKEFRCQLGYGYGYGARSDLVDGTPGAAWIAMGEAPMGSMQTEPIEPMSEDFNNPSEMPKPPSGSNEENTVDMDKTSASADTSVLEKPKIAAPVRTGVARPAWNFVKAQSEFRSTDVAFHETASVTKPVPNTVSVNMGNKRVGLGFGVSAKAVAGAASVVREKFHGGLKDGTNKTFDAKFARLHEAVKLKNLPNKNGIEVMHMAIDRVKMAMVDDTRPGGRTSTGQPMFLCRLEVDGVLVSEGLSTTKKGAKHDAFKNAVELLLKEGLTVKEAPGGGLELKALEPEPEAGTFLAPPATVLQSAQLGFNKGVAKAGLGQSVAKMQLPVKPSQSGNVKGQKPYGQSEETFGKSATAYGNPKIVFHNQQSDKPLEFKMPGKTGPSHSGQSAQAAEMMAQNLLNFVKNESAELNQLTKDIIEVTIEIESARKMDVLCMTGSESKSNEESQTNIASSLSSVTKTAVNDESRADVTSVNLGSSPTNVPDNKPEAIIASTIVDSGSSSMVNQDVNGKSKTDTPSKNVNSSSSLNATSTSLHSASSCPGSATPTALSTIPQPLYIPRQMFVKSLDSQKQDFSTTCMTESVKNKPLTNTKGFTDLKLQNVPTKFIKQSFVKSSHSLDQEKSEHSSSEIYHPAPPQSLGTYRPPSKSGRLQSTVHAVNQSPQNNPRKRTNDTPLTPVYSKLKSRKVNKMNDLDDLSQFIIIDSTEVSGCQIMTDLSILHTSANMNKVVMKVEYEPTGNGFNCSFVISDHLIGTIFGVNKEDAKVNAAKATLDELREMCYTIKVLQNVDSDEGGLTKDQLMSDVQKANEKLPDSNVGNMLLRKMGWTGGGVGKDGQGRAEPVKAEMVIGREGLGLKASRGVGKEFNKIVTKMLEDYVKSDEQKDLHFSSELSKEERAIIHNIGQKMGLKTQSKGKDSERYLIISRKRTARELLEHVMRNGGSTSKYLVVPPSSGTNEFWSNEDVAFGHGKQ</sequence>
<evidence type="ECO:0000259" key="13">
    <source>
        <dbReference type="PROSITE" id="PS51061"/>
    </source>
</evidence>
<evidence type="ECO:0000256" key="8">
    <source>
        <dbReference type="PROSITE-ProRule" id="PRU00266"/>
    </source>
</evidence>
<dbReference type="Gene3D" id="3.30.1370.50">
    <property type="entry name" value="R3H-like domain"/>
    <property type="match status" value="1"/>
</dbReference>
<dbReference type="GO" id="GO:0003677">
    <property type="term" value="F:DNA binding"/>
    <property type="evidence" value="ECO:0007669"/>
    <property type="project" value="UniProtKB-ARBA"/>
</dbReference>
<name>A0A9D4EFH5_DREPO</name>
<keyword evidence="2" id="KW-0547">Nucleotide-binding</keyword>